<keyword evidence="2" id="KW-1185">Reference proteome</keyword>
<dbReference type="EMBL" id="JANJYI010000009">
    <property type="protein sequence ID" value="KAK2634113.1"/>
    <property type="molecule type" value="Genomic_DNA"/>
</dbReference>
<evidence type="ECO:0000313" key="2">
    <source>
        <dbReference type="Proteomes" id="UP001280121"/>
    </source>
</evidence>
<reference evidence="1" key="1">
    <citation type="journal article" date="2023" name="Plant J.">
        <title>Genome sequences and population genomics provide insights into the demographic history, inbreeding, and mutation load of two 'living fossil' tree species of Dipteronia.</title>
        <authorList>
            <person name="Feng Y."/>
            <person name="Comes H.P."/>
            <person name="Chen J."/>
            <person name="Zhu S."/>
            <person name="Lu R."/>
            <person name="Zhang X."/>
            <person name="Li P."/>
            <person name="Qiu J."/>
            <person name="Olsen K.M."/>
            <person name="Qiu Y."/>
        </authorList>
    </citation>
    <scope>NUCLEOTIDE SEQUENCE</scope>
    <source>
        <strain evidence="1">KIB01</strain>
    </source>
</reference>
<dbReference type="PANTHER" id="PTHR47150">
    <property type="entry name" value="OS12G0169200 PROTEIN"/>
    <property type="match status" value="1"/>
</dbReference>
<evidence type="ECO:0000313" key="1">
    <source>
        <dbReference type="EMBL" id="KAK2634113.1"/>
    </source>
</evidence>
<accession>A0AAD9WL94</accession>
<sequence>MKEHHDLIINEYFKGEHSNYTSKHFRHRFRMDVELVKKILLAIGNYDDYFTQKVDAVGKDGLSPLQKMIAAMRMLAYGCPDDILAEMINRMKQVQDKMVHTDIKIDLINHL</sequence>
<comment type="caution">
    <text evidence="1">The sequence shown here is derived from an EMBL/GenBank/DDBJ whole genome shotgun (WGS) entry which is preliminary data.</text>
</comment>
<organism evidence="1 2">
    <name type="scientific">Dipteronia dyeriana</name>
    <dbReference type="NCBI Taxonomy" id="168575"/>
    <lineage>
        <taxon>Eukaryota</taxon>
        <taxon>Viridiplantae</taxon>
        <taxon>Streptophyta</taxon>
        <taxon>Embryophyta</taxon>
        <taxon>Tracheophyta</taxon>
        <taxon>Spermatophyta</taxon>
        <taxon>Magnoliopsida</taxon>
        <taxon>eudicotyledons</taxon>
        <taxon>Gunneridae</taxon>
        <taxon>Pentapetalae</taxon>
        <taxon>rosids</taxon>
        <taxon>malvids</taxon>
        <taxon>Sapindales</taxon>
        <taxon>Sapindaceae</taxon>
        <taxon>Hippocastanoideae</taxon>
        <taxon>Acereae</taxon>
        <taxon>Dipteronia</taxon>
    </lineage>
</organism>
<dbReference type="Proteomes" id="UP001280121">
    <property type="component" value="Unassembled WGS sequence"/>
</dbReference>
<protein>
    <submittedName>
        <fullName evidence="1">Uncharacterized protein</fullName>
    </submittedName>
</protein>
<dbReference type="AlphaFoldDB" id="A0AAD9WL94"/>
<dbReference type="PANTHER" id="PTHR47150:SF5">
    <property type="entry name" value="OS07G0546750 PROTEIN"/>
    <property type="match status" value="1"/>
</dbReference>
<proteinExistence type="predicted"/>
<name>A0AAD9WL94_9ROSI</name>
<gene>
    <name evidence="1" type="ORF">Ddye_028905</name>
</gene>